<reference evidence="3 4" key="1">
    <citation type="submission" date="2023-03" db="EMBL/GenBank/DDBJ databases">
        <title>Complete genome of Arcanobacterium canis strain DSM 25104 isolated in 2010 from a canine otitis externa in Germany.</title>
        <authorList>
            <person name="Borowiak M."/>
            <person name="Kreitlow A."/>
            <person name="Malorny B."/>
            <person name="Laemmler C."/>
            <person name="Prenger-Berninghoff E."/>
            <person name="Ploetz M."/>
            <person name="Abdulmawjood A."/>
        </authorList>
    </citation>
    <scope>NUCLEOTIDE SEQUENCE [LARGE SCALE GENOMIC DNA]</scope>
    <source>
        <strain evidence="3 4">DSM 25104</strain>
    </source>
</reference>
<dbReference type="InterPro" id="IPR027417">
    <property type="entry name" value="P-loop_NTPase"/>
</dbReference>
<feature type="transmembrane region" description="Helical" evidence="1">
    <location>
        <begin position="405"/>
        <end position="428"/>
    </location>
</feature>
<dbReference type="Pfam" id="PF01926">
    <property type="entry name" value="MMR_HSR1"/>
    <property type="match status" value="1"/>
</dbReference>
<keyword evidence="1" id="KW-0812">Transmembrane</keyword>
<dbReference type="SUPFAM" id="SSF52540">
    <property type="entry name" value="P-loop containing nucleoside triphosphate hydrolases"/>
    <property type="match status" value="1"/>
</dbReference>
<keyword evidence="1" id="KW-0472">Membrane</keyword>
<sequence length="528" mass="57920">MTCVAEGIGALRSALDAGESFLPQEIIDEASKVLELSVARTHVGEDVCVIAFAGSTGSGKSSLVNALAGEELVRVAPLRPTTSEPMAVMNVHEPALLDWLDIRRRHVSAQLGERFSVNGKIMLVDLPDIDSIQIENQSKAHAIIERADVTVWVLDPQKYADAVVHEDYLSQLREHSEALVIVLNKVDLLNPDERQYVENDVARLIADDGVSVRVLPVSVASGEGLAELSQLLGTKVEAADVQRTKIAADLRMMSKRISATLVADHGKYELAPMPSFAPVAHAVAQASGAESVARAAGGSYRVRGRSRTSWWFTRWVHQRRDPLKVLRLDTPAGKVAPTTGLIPSPGYLAAAEGEGRRFCIRATEGMPRMWARRVQTQGQQHVQQFLSRIDPLLASVNVERDRTPIWWHIANVMQWLFALVAIIGYLWLGLKIFGPTLGLFLPDPARVGIFEVPLLMCIFAMLGGLIVSACCVLFVRRGAAKVERRVRTRIENAVLRASEDGVLEPLVHERHVYEGFVDAMILMGNAKA</sequence>
<keyword evidence="4" id="KW-1185">Reference proteome</keyword>
<organism evidence="3 4">
    <name type="scientific">Arcanobacterium canis</name>
    <dbReference type="NCBI Taxonomy" id="999183"/>
    <lineage>
        <taxon>Bacteria</taxon>
        <taxon>Bacillati</taxon>
        <taxon>Actinomycetota</taxon>
        <taxon>Actinomycetes</taxon>
        <taxon>Actinomycetales</taxon>
        <taxon>Actinomycetaceae</taxon>
        <taxon>Arcanobacterium</taxon>
    </lineage>
</organism>
<protein>
    <submittedName>
        <fullName evidence="3">50S ribosome-binding GTPase</fullName>
    </submittedName>
</protein>
<dbReference type="Proteomes" id="UP001215216">
    <property type="component" value="Chromosome"/>
</dbReference>
<dbReference type="RefSeq" id="WP_278012088.1">
    <property type="nucleotide sequence ID" value="NZ_CP121208.1"/>
</dbReference>
<dbReference type="InterPro" id="IPR006073">
    <property type="entry name" value="GTP-bd"/>
</dbReference>
<evidence type="ECO:0000313" key="3">
    <source>
        <dbReference type="EMBL" id="WFM82662.1"/>
    </source>
</evidence>
<dbReference type="PANTHER" id="PTHR42698">
    <property type="entry name" value="GTPASE ERA"/>
    <property type="match status" value="1"/>
</dbReference>
<proteinExistence type="predicted"/>
<evidence type="ECO:0000313" key="4">
    <source>
        <dbReference type="Proteomes" id="UP001215216"/>
    </source>
</evidence>
<dbReference type="InterPro" id="IPR005662">
    <property type="entry name" value="GTPase_Era-like"/>
</dbReference>
<feature type="domain" description="G" evidence="2">
    <location>
        <begin position="50"/>
        <end position="185"/>
    </location>
</feature>
<keyword evidence="1" id="KW-1133">Transmembrane helix</keyword>
<dbReference type="PANTHER" id="PTHR42698:SF1">
    <property type="entry name" value="GTPASE ERA, MITOCHONDRIAL"/>
    <property type="match status" value="1"/>
</dbReference>
<dbReference type="Gene3D" id="3.40.50.300">
    <property type="entry name" value="P-loop containing nucleotide triphosphate hydrolases"/>
    <property type="match status" value="1"/>
</dbReference>
<gene>
    <name evidence="3" type="ORF">P7079_04415</name>
</gene>
<evidence type="ECO:0000259" key="2">
    <source>
        <dbReference type="Pfam" id="PF01926"/>
    </source>
</evidence>
<feature type="transmembrane region" description="Helical" evidence="1">
    <location>
        <begin position="448"/>
        <end position="475"/>
    </location>
</feature>
<accession>A0ABY8FWC8</accession>
<dbReference type="EMBL" id="CP121208">
    <property type="protein sequence ID" value="WFM82662.1"/>
    <property type="molecule type" value="Genomic_DNA"/>
</dbReference>
<evidence type="ECO:0000256" key="1">
    <source>
        <dbReference type="SAM" id="Phobius"/>
    </source>
</evidence>
<name>A0ABY8FWC8_9ACTO</name>